<dbReference type="STRING" id="645990.SAMN00120144_1318"/>
<dbReference type="InterPro" id="IPR038637">
    <property type="entry name" value="NPCBM_sf"/>
</dbReference>
<gene>
    <name evidence="3" type="ORF">SAMN00120144_1318</name>
</gene>
<dbReference type="EMBL" id="FWWW01000104">
    <property type="protein sequence ID" value="SMC00564.1"/>
    <property type="molecule type" value="Genomic_DNA"/>
</dbReference>
<feature type="domain" description="Glycosyl hydrolase family 98 putative carbohydrate-binding module" evidence="2">
    <location>
        <begin position="79"/>
        <end position="218"/>
    </location>
</feature>
<evidence type="ECO:0000313" key="3">
    <source>
        <dbReference type="EMBL" id="SMC00564.1"/>
    </source>
</evidence>
<dbReference type="OrthoDB" id="9807519at2"/>
<dbReference type="Pfam" id="PF17801">
    <property type="entry name" value="Melibiase_C"/>
    <property type="match status" value="1"/>
</dbReference>
<accession>A0A1W1W627</accession>
<proteinExistence type="predicted"/>
<dbReference type="InterPro" id="IPR008979">
    <property type="entry name" value="Galactose-bd-like_sf"/>
</dbReference>
<keyword evidence="3" id="KW-0378">Hydrolase</keyword>
<protein>
    <submittedName>
        <fullName evidence="3">Glycosyl hydrolase family 98 putative carbohydrate binding module</fullName>
    </submittedName>
</protein>
<evidence type="ECO:0000259" key="2">
    <source>
        <dbReference type="SMART" id="SM00776"/>
    </source>
</evidence>
<dbReference type="AlphaFoldDB" id="A0A1W1W627"/>
<feature type="region of interest" description="Disordered" evidence="1">
    <location>
        <begin position="1"/>
        <end position="31"/>
    </location>
</feature>
<dbReference type="Pfam" id="PF08305">
    <property type="entry name" value="NPCBM"/>
    <property type="match status" value="2"/>
</dbReference>
<dbReference type="SUPFAM" id="SSF49785">
    <property type="entry name" value="Galactose-binding domain-like"/>
    <property type="match status" value="2"/>
</dbReference>
<reference evidence="3 4" key="1">
    <citation type="submission" date="2017-04" db="EMBL/GenBank/DDBJ databases">
        <authorList>
            <person name="Afonso C.L."/>
            <person name="Miller P.J."/>
            <person name="Scott M.A."/>
            <person name="Spackman E."/>
            <person name="Goraichik I."/>
            <person name="Dimitrov K.M."/>
            <person name="Suarez D.L."/>
            <person name="Swayne D.E."/>
        </authorList>
    </citation>
    <scope>NUCLEOTIDE SEQUENCE [LARGE SCALE GENOMIC DNA]</scope>
    <source>
        <strain evidence="3 4">DSM 11622</strain>
    </source>
</reference>
<keyword evidence="4" id="KW-1185">Reference proteome</keyword>
<dbReference type="RefSeq" id="WP_084447915.1">
    <property type="nucleotide sequence ID" value="NZ_FWWW01000104.1"/>
</dbReference>
<dbReference type="InterPro" id="IPR041233">
    <property type="entry name" value="Melibiase_C"/>
</dbReference>
<dbReference type="SMART" id="SM00776">
    <property type="entry name" value="NPCBM"/>
    <property type="match status" value="1"/>
</dbReference>
<organism evidence="3 4">
    <name type="scientific">Hymenobacter roseosalivarius DSM 11622</name>
    <dbReference type="NCBI Taxonomy" id="645990"/>
    <lineage>
        <taxon>Bacteria</taxon>
        <taxon>Pseudomonadati</taxon>
        <taxon>Bacteroidota</taxon>
        <taxon>Cytophagia</taxon>
        <taxon>Cytophagales</taxon>
        <taxon>Hymenobacteraceae</taxon>
        <taxon>Hymenobacter</taxon>
    </lineage>
</organism>
<evidence type="ECO:0000313" key="4">
    <source>
        <dbReference type="Proteomes" id="UP000192266"/>
    </source>
</evidence>
<dbReference type="Proteomes" id="UP000192266">
    <property type="component" value="Unassembled WGS sequence"/>
</dbReference>
<name>A0A1W1W627_9BACT</name>
<dbReference type="GO" id="GO:0016787">
    <property type="term" value="F:hydrolase activity"/>
    <property type="evidence" value="ECO:0007669"/>
    <property type="project" value="UniProtKB-KW"/>
</dbReference>
<dbReference type="Gene3D" id="2.60.120.1060">
    <property type="entry name" value="NPCBM/NEW2 domain"/>
    <property type="match status" value="2"/>
</dbReference>
<dbReference type="InterPro" id="IPR013222">
    <property type="entry name" value="Glyco_hyd_98_carb-bd"/>
</dbReference>
<sequence length="233" mass="25023">MAQTPTPAALPDSARDPALASEKEAAWSSGLITRQTPGHSKTVDVDIQGAKKLYLNVRNGGGDIAWDHANWLEPTLTNGQKSIALSSLSWKQASAGWGKATVNKSVSGAELLVGGKKYTHGIGTHSNFLIEYELPAGFTRFKATVRLDNAGAAQNTGGTVQFLVFTKNPFKPVPADSVRVEVALQQLGFNSACTIRNLWTGKEVGTFTGKFAPPHVRRHGGKLYRVSAQRNVR</sequence>
<evidence type="ECO:0000256" key="1">
    <source>
        <dbReference type="SAM" id="MobiDB-lite"/>
    </source>
</evidence>